<gene>
    <name evidence="7" type="ORF">K443DRAFT_11572</name>
</gene>
<sequence>MVTGFVLGFKLGLWLWSHLPCQHLPLLHLHATKCLAKIAATLVARMISGLCISAPICNVWAVENRGSPVALFSGTLFMGPCIGPMIGGWIGMRAGWRWIYCVLFIFVEACFIFMLFIPETLAPVFLRKKAKRLIKLL</sequence>
<keyword evidence="2 5" id="KW-0812">Transmembrane</keyword>
<feature type="transmembrane region" description="Helical" evidence="5">
    <location>
        <begin position="97"/>
        <end position="126"/>
    </location>
</feature>
<dbReference type="SUPFAM" id="SSF103473">
    <property type="entry name" value="MFS general substrate transporter"/>
    <property type="match status" value="1"/>
</dbReference>
<dbReference type="OrthoDB" id="6770063at2759"/>
<evidence type="ECO:0000256" key="2">
    <source>
        <dbReference type="ARBA" id="ARBA00022692"/>
    </source>
</evidence>
<evidence type="ECO:0000256" key="5">
    <source>
        <dbReference type="SAM" id="Phobius"/>
    </source>
</evidence>
<dbReference type="Proteomes" id="UP000054477">
    <property type="component" value="Unassembled WGS sequence"/>
</dbReference>
<evidence type="ECO:0000259" key="6">
    <source>
        <dbReference type="PROSITE" id="PS50850"/>
    </source>
</evidence>
<reference evidence="7 8" key="1">
    <citation type="submission" date="2014-04" db="EMBL/GenBank/DDBJ databases">
        <authorList>
            <consortium name="DOE Joint Genome Institute"/>
            <person name="Kuo A."/>
            <person name="Kohler A."/>
            <person name="Nagy L.G."/>
            <person name="Floudas D."/>
            <person name="Copeland A."/>
            <person name="Barry K.W."/>
            <person name="Cichocki N."/>
            <person name="Veneault-Fourrey C."/>
            <person name="LaButti K."/>
            <person name="Lindquist E.A."/>
            <person name="Lipzen A."/>
            <person name="Lundell T."/>
            <person name="Morin E."/>
            <person name="Murat C."/>
            <person name="Sun H."/>
            <person name="Tunlid A."/>
            <person name="Henrissat B."/>
            <person name="Grigoriev I.V."/>
            <person name="Hibbett D.S."/>
            <person name="Martin F."/>
            <person name="Nordberg H.P."/>
            <person name="Cantor M.N."/>
            <person name="Hua S.X."/>
        </authorList>
    </citation>
    <scope>NUCLEOTIDE SEQUENCE [LARGE SCALE GENOMIC DNA]</scope>
    <source>
        <strain evidence="7 8">LaAM-08-1</strain>
    </source>
</reference>
<dbReference type="Gene3D" id="1.20.1250.20">
    <property type="entry name" value="MFS general substrate transporter like domains"/>
    <property type="match status" value="1"/>
</dbReference>
<dbReference type="PANTHER" id="PTHR23502">
    <property type="entry name" value="MAJOR FACILITATOR SUPERFAMILY"/>
    <property type="match status" value="1"/>
</dbReference>
<dbReference type="InterPro" id="IPR036259">
    <property type="entry name" value="MFS_trans_sf"/>
</dbReference>
<accession>A0A0C9X1K8</accession>
<evidence type="ECO:0000256" key="4">
    <source>
        <dbReference type="ARBA" id="ARBA00023136"/>
    </source>
</evidence>
<dbReference type="PANTHER" id="PTHR23502:SF48">
    <property type="entry name" value="MULTIDRUG TRANSPORTER, PUTATIVE (AFU_ORTHOLOGUE AFUA_5G02700)-RELATED"/>
    <property type="match status" value="1"/>
</dbReference>
<organism evidence="7 8">
    <name type="scientific">Laccaria amethystina LaAM-08-1</name>
    <dbReference type="NCBI Taxonomy" id="1095629"/>
    <lineage>
        <taxon>Eukaryota</taxon>
        <taxon>Fungi</taxon>
        <taxon>Dikarya</taxon>
        <taxon>Basidiomycota</taxon>
        <taxon>Agaricomycotina</taxon>
        <taxon>Agaricomycetes</taxon>
        <taxon>Agaricomycetidae</taxon>
        <taxon>Agaricales</taxon>
        <taxon>Agaricineae</taxon>
        <taxon>Hydnangiaceae</taxon>
        <taxon>Laccaria</taxon>
    </lineage>
</organism>
<dbReference type="HOGENOM" id="CLU_1865423_0_0_1"/>
<keyword evidence="3 5" id="KW-1133">Transmembrane helix</keyword>
<keyword evidence="8" id="KW-1185">Reference proteome</keyword>
<proteinExistence type="predicted"/>
<feature type="transmembrane region" description="Helical" evidence="5">
    <location>
        <begin position="69"/>
        <end position="91"/>
    </location>
</feature>
<evidence type="ECO:0000256" key="1">
    <source>
        <dbReference type="ARBA" id="ARBA00004141"/>
    </source>
</evidence>
<evidence type="ECO:0000313" key="8">
    <source>
        <dbReference type="Proteomes" id="UP000054477"/>
    </source>
</evidence>
<dbReference type="InterPro" id="IPR011701">
    <property type="entry name" value="MFS"/>
</dbReference>
<dbReference type="InterPro" id="IPR020846">
    <property type="entry name" value="MFS_dom"/>
</dbReference>
<dbReference type="AlphaFoldDB" id="A0A0C9X1K8"/>
<feature type="transmembrane region" description="Helical" evidence="5">
    <location>
        <begin position="38"/>
        <end position="62"/>
    </location>
</feature>
<dbReference type="EMBL" id="KN838765">
    <property type="protein sequence ID" value="KIJ95178.1"/>
    <property type="molecule type" value="Genomic_DNA"/>
</dbReference>
<keyword evidence="4 5" id="KW-0472">Membrane</keyword>
<dbReference type="GO" id="GO:0022857">
    <property type="term" value="F:transmembrane transporter activity"/>
    <property type="evidence" value="ECO:0007669"/>
    <property type="project" value="InterPro"/>
</dbReference>
<evidence type="ECO:0000313" key="7">
    <source>
        <dbReference type="EMBL" id="KIJ95178.1"/>
    </source>
</evidence>
<dbReference type="GO" id="GO:0005886">
    <property type="term" value="C:plasma membrane"/>
    <property type="evidence" value="ECO:0007669"/>
    <property type="project" value="TreeGrafter"/>
</dbReference>
<dbReference type="Pfam" id="PF07690">
    <property type="entry name" value="MFS_1"/>
    <property type="match status" value="1"/>
</dbReference>
<comment type="subcellular location">
    <subcellularLocation>
        <location evidence="1">Membrane</location>
        <topology evidence="1">Multi-pass membrane protein</topology>
    </subcellularLocation>
</comment>
<protein>
    <recommendedName>
        <fullName evidence="6">Major facilitator superfamily (MFS) profile domain-containing protein</fullName>
    </recommendedName>
</protein>
<evidence type="ECO:0000256" key="3">
    <source>
        <dbReference type="ARBA" id="ARBA00022989"/>
    </source>
</evidence>
<reference evidence="8" key="2">
    <citation type="submission" date="2015-01" db="EMBL/GenBank/DDBJ databases">
        <title>Evolutionary Origins and Diversification of the Mycorrhizal Mutualists.</title>
        <authorList>
            <consortium name="DOE Joint Genome Institute"/>
            <consortium name="Mycorrhizal Genomics Consortium"/>
            <person name="Kohler A."/>
            <person name="Kuo A."/>
            <person name="Nagy L.G."/>
            <person name="Floudas D."/>
            <person name="Copeland A."/>
            <person name="Barry K.W."/>
            <person name="Cichocki N."/>
            <person name="Veneault-Fourrey C."/>
            <person name="LaButti K."/>
            <person name="Lindquist E.A."/>
            <person name="Lipzen A."/>
            <person name="Lundell T."/>
            <person name="Morin E."/>
            <person name="Murat C."/>
            <person name="Riley R."/>
            <person name="Ohm R."/>
            <person name="Sun H."/>
            <person name="Tunlid A."/>
            <person name="Henrissat B."/>
            <person name="Grigoriev I.V."/>
            <person name="Hibbett D.S."/>
            <person name="Martin F."/>
        </authorList>
    </citation>
    <scope>NUCLEOTIDE SEQUENCE [LARGE SCALE GENOMIC DNA]</scope>
    <source>
        <strain evidence="8">LaAM-08-1</strain>
    </source>
</reference>
<dbReference type="STRING" id="1095629.A0A0C9X1K8"/>
<name>A0A0C9X1K8_9AGAR</name>
<dbReference type="PROSITE" id="PS50850">
    <property type="entry name" value="MFS"/>
    <property type="match status" value="1"/>
</dbReference>
<feature type="domain" description="Major facilitator superfamily (MFS) profile" evidence="6">
    <location>
        <begin position="1"/>
        <end position="137"/>
    </location>
</feature>